<evidence type="ECO:0000313" key="2">
    <source>
        <dbReference type="Proteomes" id="UP001337305"/>
    </source>
</evidence>
<keyword evidence="2" id="KW-1185">Reference proteome</keyword>
<dbReference type="SUPFAM" id="SSF51206">
    <property type="entry name" value="cAMP-binding domain-like"/>
    <property type="match status" value="1"/>
</dbReference>
<sequence length="170" mass="19674">MFVESLHHEEIIKKGDLFLRYGQKNWKIGKVVSGVLRGYAIDEMGNEMTTHFYREGDMVFGNYIPDVACSMNIEAIEESIITTAIFSEIMSHVNKNEEITKIMNTSFHKLNTQLQSRLIALSNLKSIEKYTLFLKEYPNLLNRVPHYHIANFLGITPTQLSRARKEFAEK</sequence>
<organism evidence="1 2">
    <name type="scientific">Flavivirga spongiicola</name>
    <dbReference type="NCBI Taxonomy" id="421621"/>
    <lineage>
        <taxon>Bacteria</taxon>
        <taxon>Pseudomonadati</taxon>
        <taxon>Bacteroidota</taxon>
        <taxon>Flavobacteriia</taxon>
        <taxon>Flavobacteriales</taxon>
        <taxon>Flavobacteriaceae</taxon>
        <taxon>Flavivirga</taxon>
    </lineage>
</organism>
<accession>A0ABU7XP02</accession>
<reference evidence="1 2" key="1">
    <citation type="submission" date="2022-09" db="EMBL/GenBank/DDBJ databases">
        <title>Genome sequencing of Flavivirga sp. MEBiC05379.</title>
        <authorList>
            <person name="Oh H.-M."/>
            <person name="Kwon K.K."/>
            <person name="Park M.J."/>
            <person name="Yang S.-H."/>
        </authorList>
    </citation>
    <scope>NUCLEOTIDE SEQUENCE [LARGE SCALE GENOMIC DNA]</scope>
    <source>
        <strain evidence="1 2">MEBiC05379</strain>
    </source>
</reference>
<dbReference type="Proteomes" id="UP001337305">
    <property type="component" value="Unassembled WGS sequence"/>
</dbReference>
<evidence type="ECO:0000313" key="1">
    <source>
        <dbReference type="EMBL" id="MEF3832450.1"/>
    </source>
</evidence>
<dbReference type="EMBL" id="JAODOP010000004">
    <property type="protein sequence ID" value="MEF3832450.1"/>
    <property type="molecule type" value="Genomic_DNA"/>
</dbReference>
<dbReference type="InterPro" id="IPR018490">
    <property type="entry name" value="cNMP-bd_dom_sf"/>
</dbReference>
<dbReference type="InterPro" id="IPR014710">
    <property type="entry name" value="RmlC-like_jellyroll"/>
</dbReference>
<proteinExistence type="predicted"/>
<dbReference type="RefSeq" id="WP_303304828.1">
    <property type="nucleotide sequence ID" value="NZ_JAODOP010000004.1"/>
</dbReference>
<protein>
    <submittedName>
        <fullName evidence="1">Crp/Fnr family transcriptional regulator</fullName>
    </submittedName>
</protein>
<gene>
    <name evidence="1" type="ORF">N1F79_04865</name>
</gene>
<dbReference type="Gene3D" id="2.60.120.10">
    <property type="entry name" value="Jelly Rolls"/>
    <property type="match status" value="1"/>
</dbReference>
<name>A0ABU7XP02_9FLAO</name>
<comment type="caution">
    <text evidence="1">The sequence shown here is derived from an EMBL/GenBank/DDBJ whole genome shotgun (WGS) entry which is preliminary data.</text>
</comment>